<reference evidence="2 3" key="1">
    <citation type="submission" date="2020-04" db="EMBL/GenBank/DDBJ databases">
        <title>A Flavivirga sp. nov.</title>
        <authorList>
            <person name="Sun X."/>
        </authorList>
    </citation>
    <scope>NUCLEOTIDE SEQUENCE [LARGE SCALE GENOMIC DNA]</scope>
    <source>
        <strain evidence="2 3">Y03</strain>
    </source>
</reference>
<dbReference type="RefSeq" id="WP_169669471.1">
    <property type="nucleotide sequence ID" value="NZ_JABBHF010000001.1"/>
</dbReference>
<organism evidence="2 3">
    <name type="scientific">Flavivirga algicola</name>
    <dbReference type="NCBI Taxonomy" id="2729136"/>
    <lineage>
        <taxon>Bacteria</taxon>
        <taxon>Pseudomonadati</taxon>
        <taxon>Bacteroidota</taxon>
        <taxon>Flavobacteriia</taxon>
        <taxon>Flavobacteriales</taxon>
        <taxon>Flavobacteriaceae</taxon>
        <taxon>Flavivirga</taxon>
    </lineage>
</organism>
<dbReference type="PANTHER" id="PTHR12147:SF26">
    <property type="entry name" value="PEPTIDASE M28 DOMAIN-CONTAINING PROTEIN"/>
    <property type="match status" value="1"/>
</dbReference>
<dbReference type="InterPro" id="IPR045175">
    <property type="entry name" value="M28_fam"/>
</dbReference>
<dbReference type="Pfam" id="PF04389">
    <property type="entry name" value="Peptidase_M28"/>
    <property type="match status" value="1"/>
</dbReference>
<accession>A0ABX1RRQ6</accession>
<evidence type="ECO:0000313" key="2">
    <source>
        <dbReference type="EMBL" id="NMH86231.1"/>
    </source>
</evidence>
<dbReference type="Gene3D" id="3.40.630.10">
    <property type="entry name" value="Zn peptidases"/>
    <property type="match status" value="1"/>
</dbReference>
<proteinExistence type="predicted"/>
<comment type="caution">
    <text evidence="2">The sequence shown here is derived from an EMBL/GenBank/DDBJ whole genome shotgun (WGS) entry which is preliminary data.</text>
</comment>
<dbReference type="PANTHER" id="PTHR12147">
    <property type="entry name" value="METALLOPEPTIDASE M28 FAMILY MEMBER"/>
    <property type="match status" value="1"/>
</dbReference>
<dbReference type="EMBL" id="JABBHF010000001">
    <property type="protein sequence ID" value="NMH86231.1"/>
    <property type="molecule type" value="Genomic_DNA"/>
</dbReference>
<gene>
    <name evidence="2" type="ORF">HHX25_01825</name>
</gene>
<dbReference type="Proteomes" id="UP000746690">
    <property type="component" value="Unassembled WGS sequence"/>
</dbReference>
<evidence type="ECO:0000313" key="3">
    <source>
        <dbReference type="Proteomes" id="UP000746690"/>
    </source>
</evidence>
<sequence>MKNLLSIFFLILSTYANTQSKPIDSLKFINQNRIKNDLIKITQTQKSRNYQNIETLNTIADYIKSELIKVSDSVAFQPYLVNDKTYKNVIGSIGIENNERIIIGAHYDVYGNQQGADDNASGVTGLLELARLLSKEKLNYRIDFVAYTLEEPPFFRTQQMGSYIHANYLHINNIAVKGMICLEMIGYYNDIKGSQSYPIPEMNLKYGNTADFITVVQNEKSDRFGNQIGLLMKEQDLIKTILFKGSHLVRGIDYSDHLNYWNFNYPAVMVTNTSFYRNKNYHTKNDTIETLDLNKMSAVIEQLYIAIKQLK</sequence>
<name>A0ABX1RRQ6_9FLAO</name>
<protein>
    <submittedName>
        <fullName evidence="2">M28 family peptidase</fullName>
    </submittedName>
</protein>
<dbReference type="InterPro" id="IPR007484">
    <property type="entry name" value="Peptidase_M28"/>
</dbReference>
<dbReference type="SUPFAM" id="SSF53187">
    <property type="entry name" value="Zn-dependent exopeptidases"/>
    <property type="match status" value="1"/>
</dbReference>
<keyword evidence="3" id="KW-1185">Reference proteome</keyword>
<evidence type="ECO:0000259" key="1">
    <source>
        <dbReference type="Pfam" id="PF04389"/>
    </source>
</evidence>
<feature type="domain" description="Peptidase M28" evidence="1">
    <location>
        <begin position="88"/>
        <end position="301"/>
    </location>
</feature>